<dbReference type="Pfam" id="PF00072">
    <property type="entry name" value="Response_reg"/>
    <property type="match status" value="1"/>
</dbReference>
<dbReference type="RefSeq" id="WP_106600893.1">
    <property type="nucleotide sequence ID" value="NZ_PYGK01000002.1"/>
</dbReference>
<dbReference type="Gene3D" id="1.10.10.10">
    <property type="entry name" value="Winged helix-like DNA-binding domain superfamily/Winged helix DNA-binding domain"/>
    <property type="match status" value="1"/>
</dbReference>
<sequence>MNTPYPAASGANEATPSKILLVTGDASTLRKFRQQLMPIYEVITANTVAEGVQLTNKQRPDLILCDVLVTDTSGYQFLITLRDDPSLKHLPFILFNRLNVTPNVRKGMNLGADDYLVYPFNGEELLKSIQSRLARYHHIRETIGPVKEVILPPVHADGRGTVINERLSKTEAKILDMIARGMSSRDIASFKCISVRTVDNHRHNITKKLQLSGPNALVKFAIGYGGTIAR</sequence>
<dbReference type="InterPro" id="IPR001789">
    <property type="entry name" value="Sig_transdc_resp-reg_receiver"/>
</dbReference>
<keyword evidence="5" id="KW-0804">Transcription</keyword>
<keyword evidence="10" id="KW-1185">Reference proteome</keyword>
<reference evidence="9 10" key="1">
    <citation type="submission" date="2018-03" db="EMBL/GenBank/DDBJ databases">
        <title>Genomic Encyclopedia of Archaeal and Bacterial Type Strains, Phase II (KMG-II): from individual species to whole genera.</title>
        <authorList>
            <person name="Goeker M."/>
        </authorList>
    </citation>
    <scope>NUCLEOTIDE SEQUENCE [LARGE SCALE GENOMIC DNA]</scope>
    <source>
        <strain evidence="9 10">DSM 18107</strain>
    </source>
</reference>
<evidence type="ECO:0000256" key="5">
    <source>
        <dbReference type="ARBA" id="ARBA00023163"/>
    </source>
</evidence>
<keyword evidence="2" id="KW-0902">Two-component regulatory system</keyword>
<dbReference type="SMART" id="SM00448">
    <property type="entry name" value="REC"/>
    <property type="match status" value="1"/>
</dbReference>
<evidence type="ECO:0000256" key="6">
    <source>
        <dbReference type="PROSITE-ProRule" id="PRU00169"/>
    </source>
</evidence>
<dbReference type="SUPFAM" id="SSF52172">
    <property type="entry name" value="CheY-like"/>
    <property type="match status" value="1"/>
</dbReference>
<dbReference type="GO" id="GO:0005829">
    <property type="term" value="C:cytosol"/>
    <property type="evidence" value="ECO:0007669"/>
    <property type="project" value="TreeGrafter"/>
</dbReference>
<dbReference type="InterPro" id="IPR016032">
    <property type="entry name" value="Sig_transdc_resp-reg_C-effctor"/>
</dbReference>
<protein>
    <submittedName>
        <fullName evidence="9">DNA-binding NarL/FixJ family response regulator</fullName>
    </submittedName>
</protein>
<evidence type="ECO:0000256" key="4">
    <source>
        <dbReference type="ARBA" id="ARBA00023125"/>
    </source>
</evidence>
<dbReference type="AlphaFoldDB" id="A0A2P8GKZ2"/>
<dbReference type="EMBL" id="PYGK01000002">
    <property type="protein sequence ID" value="PSL34610.1"/>
    <property type="molecule type" value="Genomic_DNA"/>
</dbReference>
<dbReference type="PROSITE" id="PS50043">
    <property type="entry name" value="HTH_LUXR_2"/>
    <property type="match status" value="1"/>
</dbReference>
<evidence type="ECO:0000256" key="1">
    <source>
        <dbReference type="ARBA" id="ARBA00022553"/>
    </source>
</evidence>
<dbReference type="PRINTS" id="PR00038">
    <property type="entry name" value="HTHLUXR"/>
</dbReference>
<dbReference type="GO" id="GO:0032993">
    <property type="term" value="C:protein-DNA complex"/>
    <property type="evidence" value="ECO:0007669"/>
    <property type="project" value="TreeGrafter"/>
</dbReference>
<comment type="caution">
    <text evidence="9">The sequence shown here is derived from an EMBL/GenBank/DDBJ whole genome shotgun (WGS) entry which is preliminary data.</text>
</comment>
<dbReference type="PANTHER" id="PTHR48111:SF1">
    <property type="entry name" value="TWO-COMPONENT RESPONSE REGULATOR ORR33"/>
    <property type="match status" value="1"/>
</dbReference>
<dbReference type="InterPro" id="IPR000792">
    <property type="entry name" value="Tscrpt_reg_LuxR_C"/>
</dbReference>
<keyword evidence="3" id="KW-0805">Transcription regulation</keyword>
<feature type="domain" description="Response regulatory" evidence="8">
    <location>
        <begin position="18"/>
        <end position="133"/>
    </location>
</feature>
<dbReference type="PANTHER" id="PTHR48111">
    <property type="entry name" value="REGULATOR OF RPOS"/>
    <property type="match status" value="1"/>
</dbReference>
<evidence type="ECO:0000313" key="10">
    <source>
        <dbReference type="Proteomes" id="UP000240978"/>
    </source>
</evidence>
<dbReference type="PROSITE" id="PS50110">
    <property type="entry name" value="RESPONSE_REGULATORY"/>
    <property type="match status" value="1"/>
</dbReference>
<evidence type="ECO:0000259" key="8">
    <source>
        <dbReference type="PROSITE" id="PS50110"/>
    </source>
</evidence>
<dbReference type="GO" id="GO:0006355">
    <property type="term" value="P:regulation of DNA-templated transcription"/>
    <property type="evidence" value="ECO:0007669"/>
    <property type="project" value="InterPro"/>
</dbReference>
<keyword evidence="4 9" id="KW-0238">DNA-binding</keyword>
<evidence type="ECO:0000256" key="3">
    <source>
        <dbReference type="ARBA" id="ARBA00023015"/>
    </source>
</evidence>
<dbReference type="InterPro" id="IPR011006">
    <property type="entry name" value="CheY-like_superfamily"/>
</dbReference>
<feature type="modified residue" description="4-aspartylphosphate" evidence="6">
    <location>
        <position position="66"/>
    </location>
</feature>
<dbReference type="InterPro" id="IPR036388">
    <property type="entry name" value="WH-like_DNA-bd_sf"/>
</dbReference>
<evidence type="ECO:0000259" key="7">
    <source>
        <dbReference type="PROSITE" id="PS50043"/>
    </source>
</evidence>
<dbReference type="Proteomes" id="UP000240978">
    <property type="component" value="Unassembled WGS sequence"/>
</dbReference>
<name>A0A2P8GKZ2_9BACT</name>
<dbReference type="GO" id="GO:0000156">
    <property type="term" value="F:phosphorelay response regulator activity"/>
    <property type="evidence" value="ECO:0007669"/>
    <property type="project" value="TreeGrafter"/>
</dbReference>
<feature type="domain" description="HTH luxR-type" evidence="7">
    <location>
        <begin position="160"/>
        <end position="225"/>
    </location>
</feature>
<dbReference type="CDD" id="cd06170">
    <property type="entry name" value="LuxR_C_like"/>
    <property type="match status" value="1"/>
</dbReference>
<dbReference type="Pfam" id="PF00196">
    <property type="entry name" value="GerE"/>
    <property type="match status" value="1"/>
</dbReference>
<dbReference type="OrthoDB" id="9802186at2"/>
<evidence type="ECO:0000313" key="9">
    <source>
        <dbReference type="EMBL" id="PSL34610.1"/>
    </source>
</evidence>
<evidence type="ECO:0000256" key="2">
    <source>
        <dbReference type="ARBA" id="ARBA00023012"/>
    </source>
</evidence>
<dbReference type="InterPro" id="IPR039420">
    <property type="entry name" value="WalR-like"/>
</dbReference>
<accession>A0A2P8GKZ2</accession>
<dbReference type="GO" id="GO:0000976">
    <property type="term" value="F:transcription cis-regulatory region binding"/>
    <property type="evidence" value="ECO:0007669"/>
    <property type="project" value="TreeGrafter"/>
</dbReference>
<proteinExistence type="predicted"/>
<gene>
    <name evidence="9" type="ORF">CLV42_102183</name>
</gene>
<keyword evidence="1 6" id="KW-0597">Phosphoprotein</keyword>
<organism evidence="9 10">
    <name type="scientific">Chitinophaga ginsengisoli</name>
    <dbReference type="NCBI Taxonomy" id="363837"/>
    <lineage>
        <taxon>Bacteria</taxon>
        <taxon>Pseudomonadati</taxon>
        <taxon>Bacteroidota</taxon>
        <taxon>Chitinophagia</taxon>
        <taxon>Chitinophagales</taxon>
        <taxon>Chitinophagaceae</taxon>
        <taxon>Chitinophaga</taxon>
    </lineage>
</organism>
<dbReference type="SMART" id="SM00421">
    <property type="entry name" value="HTH_LUXR"/>
    <property type="match status" value="1"/>
</dbReference>
<dbReference type="Gene3D" id="3.40.50.2300">
    <property type="match status" value="1"/>
</dbReference>
<dbReference type="SUPFAM" id="SSF46894">
    <property type="entry name" value="C-terminal effector domain of the bipartite response regulators"/>
    <property type="match status" value="1"/>
</dbReference>